<proteinExistence type="predicted"/>
<keyword evidence="1" id="KW-0547">Nucleotide-binding</keyword>
<dbReference type="EMBL" id="UHJJ01000005">
    <property type="protein sequence ID" value="SUQ14178.1"/>
    <property type="molecule type" value="Genomic_DNA"/>
</dbReference>
<sequence>MADATELCDIVAFIVNGGIKALDSPHNLIMRKGAAKVWYTYYDKHERLGECLLSQISQDNVLTNLIKKDRILSIHSSEPTLNDIFIEITGRTLQ</sequence>
<gene>
    <name evidence="1" type="ORF">SAMN05216529_105153</name>
</gene>
<evidence type="ECO:0000313" key="1">
    <source>
        <dbReference type="EMBL" id="SUQ14178.1"/>
    </source>
</evidence>
<protein>
    <submittedName>
        <fullName evidence="1">Fluoroquinolone transport system ATP-binding protein</fullName>
    </submittedName>
</protein>
<reference evidence="2" key="1">
    <citation type="submission" date="2017-07" db="EMBL/GenBank/DDBJ databases">
        <authorList>
            <person name="Varghese N."/>
            <person name="Submissions S."/>
        </authorList>
    </citation>
    <scope>NUCLEOTIDE SEQUENCE [LARGE SCALE GENOMIC DNA]</scope>
    <source>
        <strain evidence="2">NLAE-zl-C134</strain>
    </source>
</reference>
<keyword evidence="2" id="KW-1185">Reference proteome</keyword>
<keyword evidence="1" id="KW-0067">ATP-binding</keyword>
<name>A0A316AJC2_9FIRM</name>
<dbReference type="Proteomes" id="UP000254051">
    <property type="component" value="Unassembled WGS sequence"/>
</dbReference>
<dbReference type="GO" id="GO:0005524">
    <property type="term" value="F:ATP binding"/>
    <property type="evidence" value="ECO:0007669"/>
    <property type="project" value="UniProtKB-KW"/>
</dbReference>
<accession>A0A316AJC2</accession>
<dbReference type="AlphaFoldDB" id="A0A316AJC2"/>
<evidence type="ECO:0000313" key="2">
    <source>
        <dbReference type="Proteomes" id="UP000254051"/>
    </source>
</evidence>
<organism evidence="1 2">
    <name type="scientific">Faecalicatena contorta</name>
    <dbReference type="NCBI Taxonomy" id="39482"/>
    <lineage>
        <taxon>Bacteria</taxon>
        <taxon>Bacillati</taxon>
        <taxon>Bacillota</taxon>
        <taxon>Clostridia</taxon>
        <taxon>Lachnospirales</taxon>
        <taxon>Lachnospiraceae</taxon>
        <taxon>Faecalicatena</taxon>
    </lineage>
</organism>